<dbReference type="Gene3D" id="2.160.20.160">
    <property type="match status" value="3"/>
</dbReference>
<evidence type="ECO:0000313" key="3">
    <source>
        <dbReference type="Proteomes" id="UP001157355"/>
    </source>
</evidence>
<evidence type="ECO:0000256" key="1">
    <source>
        <dbReference type="SAM" id="MobiDB-lite"/>
    </source>
</evidence>
<dbReference type="Proteomes" id="UP001157355">
    <property type="component" value="Unassembled WGS sequence"/>
</dbReference>
<dbReference type="PANTHER" id="PTHR38340:SF1">
    <property type="entry name" value="S-LAYER PROTEIN"/>
    <property type="match status" value="1"/>
</dbReference>
<reference evidence="2 3" key="1">
    <citation type="journal article" date="2014" name="Int. J. Syst. Evol. Microbiol.">
        <title>Complete genome sequence of Corynebacterium casei LMG S-19264T (=DSM 44701T), isolated from a smear-ripened cheese.</title>
        <authorList>
            <consortium name="US DOE Joint Genome Institute (JGI-PGF)"/>
            <person name="Walter F."/>
            <person name="Albersmeier A."/>
            <person name="Kalinowski J."/>
            <person name="Ruckert C."/>
        </authorList>
    </citation>
    <scope>NUCLEOTIDE SEQUENCE [LARGE SCALE GENOMIC DNA]</scope>
    <source>
        <strain evidence="2 3">NBRC 111766</strain>
    </source>
</reference>
<evidence type="ECO:0008006" key="4">
    <source>
        <dbReference type="Google" id="ProtNLM"/>
    </source>
</evidence>
<dbReference type="EMBL" id="BSPP01000005">
    <property type="protein sequence ID" value="GLS86405.1"/>
    <property type="molecule type" value="Genomic_DNA"/>
</dbReference>
<dbReference type="InterPro" id="IPR050557">
    <property type="entry name" value="RTX_toxin/Mannuronan_C5-epim"/>
</dbReference>
<organism evidence="2 3">
    <name type="scientific">Cypionkella aquatica</name>
    <dbReference type="NCBI Taxonomy" id="1756042"/>
    <lineage>
        <taxon>Bacteria</taxon>
        <taxon>Pseudomonadati</taxon>
        <taxon>Pseudomonadota</taxon>
        <taxon>Alphaproteobacteria</taxon>
        <taxon>Rhodobacterales</taxon>
        <taxon>Paracoccaceae</taxon>
        <taxon>Cypionkella</taxon>
    </lineage>
</organism>
<sequence>MDLLILGSLLVTGGLLALAGVFDGGDDKDDDATPEPQRGTSGDDSLAGDDGILNGWGGNDTLTLSGTAEGHGNQGNDTLTAEDESVAYGGVGEDQITAHDDSTAYGGAGRDIGYVDGHATVHGDEGNDSFGVFGTGSGYGDAGADYLHGHDTTTTYGGDGIDLVVAWDQSTGYGGDGADTMIAQNQGEVYGDRGNDLLETSGAQNDLPLTSELYGGAGNDLISRGAHLDGGDGNDWLAAGDSLYGGAGNDILSYGHDVMEGGDGNDLLYMGQTFSGGTASGGAGNDMFVVNAVGDSTRPIDVISDFTVGEDQLAILVPTFVPANLYPTAVSYEIHAHPDAGYTDVRVTLDIPPTGGANPNDYSGESVIRLMGVTDLTAEDVVYVMNNGEPGPFGSVQNMQDVLPETPDADHIAVTHVYNGTAGDDSFTAAAPSEQPAVAAWLGDGDDSFTAAGQAHFVNAGDGDDHYTGAAHDDSNPNAATDPVTNVHMGAGNDVLEIGQGQGRFYGDDGDDSFHTTAATDPSPGNGYVSEIRLEGGSGSDSYVIGSGATVIDDNDGTDSYTFVVSDDSLTAGHNTIFNYEPGETLRIEIPSDMAGDIRFVDRNDTEGGGLAGTAIFIGDQQIAFIDQFGSGETVGVRDGINNVEVVRT</sequence>
<gene>
    <name evidence="2" type="ORF">GCM10010873_13790</name>
</gene>
<dbReference type="RefSeq" id="WP_284324629.1">
    <property type="nucleotide sequence ID" value="NZ_BSPP01000005.1"/>
</dbReference>
<dbReference type="PRINTS" id="PR00313">
    <property type="entry name" value="CABNDNGRPT"/>
</dbReference>
<dbReference type="InterPro" id="IPR011049">
    <property type="entry name" value="Serralysin-like_metalloprot_C"/>
</dbReference>
<name>A0AA37X130_9RHOB</name>
<dbReference type="SUPFAM" id="SSF51120">
    <property type="entry name" value="beta-Roll"/>
    <property type="match status" value="1"/>
</dbReference>
<dbReference type="AlphaFoldDB" id="A0AA37X130"/>
<evidence type="ECO:0000313" key="2">
    <source>
        <dbReference type="EMBL" id="GLS86405.1"/>
    </source>
</evidence>
<dbReference type="PANTHER" id="PTHR38340">
    <property type="entry name" value="S-LAYER PROTEIN"/>
    <property type="match status" value="1"/>
</dbReference>
<feature type="region of interest" description="Disordered" evidence="1">
    <location>
        <begin position="508"/>
        <end position="527"/>
    </location>
</feature>
<keyword evidence="3" id="KW-1185">Reference proteome</keyword>
<comment type="caution">
    <text evidence="2">The sequence shown here is derived from an EMBL/GenBank/DDBJ whole genome shotgun (WGS) entry which is preliminary data.</text>
</comment>
<accession>A0AA37X130</accession>
<protein>
    <recommendedName>
        <fullName evidence="4">Hemolysin type calcium-binding protein</fullName>
    </recommendedName>
</protein>
<feature type="region of interest" description="Disordered" evidence="1">
    <location>
        <begin position="27"/>
        <end position="79"/>
    </location>
</feature>
<proteinExistence type="predicted"/>